<proteinExistence type="predicted"/>
<protein>
    <submittedName>
        <fullName evidence="1">Uncharacterized protein</fullName>
    </submittedName>
</protein>
<name>A0A1I2KIQ0_9FLAO</name>
<dbReference type="AlphaFoldDB" id="A0A1I2KIQ0"/>
<evidence type="ECO:0000313" key="2">
    <source>
        <dbReference type="Proteomes" id="UP000199116"/>
    </source>
</evidence>
<accession>A0A1I2KIQ0</accession>
<sequence length="54" mass="6587">MRKMVEWNTKAKILSDKEQEYLVNFAYGLKKINEFHENNLKRHLKKMQESGFEL</sequence>
<dbReference type="EMBL" id="FOOH01000003">
    <property type="protein sequence ID" value="SFF66169.1"/>
    <property type="molecule type" value="Genomic_DNA"/>
</dbReference>
<gene>
    <name evidence="1" type="ORF">SAMN04488033_103140</name>
</gene>
<organism evidence="1 2">
    <name type="scientific">Salegentibacter agarivorans</name>
    <dbReference type="NCBI Taxonomy" id="345907"/>
    <lineage>
        <taxon>Bacteria</taxon>
        <taxon>Pseudomonadati</taxon>
        <taxon>Bacteroidota</taxon>
        <taxon>Flavobacteriia</taxon>
        <taxon>Flavobacteriales</taxon>
        <taxon>Flavobacteriaceae</taxon>
        <taxon>Salegentibacter</taxon>
    </lineage>
</organism>
<keyword evidence="2" id="KW-1185">Reference proteome</keyword>
<evidence type="ECO:0000313" key="1">
    <source>
        <dbReference type="EMBL" id="SFF66169.1"/>
    </source>
</evidence>
<reference evidence="2" key="1">
    <citation type="submission" date="2016-10" db="EMBL/GenBank/DDBJ databases">
        <authorList>
            <person name="Varghese N."/>
            <person name="Submissions S."/>
        </authorList>
    </citation>
    <scope>NUCLEOTIDE SEQUENCE [LARGE SCALE GENOMIC DNA]</scope>
    <source>
        <strain evidence="2">DSM 23515</strain>
    </source>
</reference>
<dbReference type="Proteomes" id="UP000199116">
    <property type="component" value="Unassembled WGS sequence"/>
</dbReference>